<dbReference type="PROSITE" id="PS50164">
    <property type="entry name" value="GIY_YIG"/>
    <property type="match status" value="1"/>
</dbReference>
<reference evidence="3 4" key="1">
    <citation type="submission" date="2017-05" db="EMBL/GenBank/DDBJ databases">
        <title>Vagococcus spp. assemblies.</title>
        <authorList>
            <person name="Gulvik C.A."/>
        </authorList>
    </citation>
    <scope>NUCLEOTIDE SEQUENCE [LARGE SCALE GENOMIC DNA]</scope>
    <source>
        <strain evidence="3 4">DSM 24756</strain>
    </source>
</reference>
<dbReference type="Gene3D" id="3.40.1440.10">
    <property type="entry name" value="GIY-YIG endonuclease"/>
    <property type="match status" value="1"/>
</dbReference>
<dbReference type="Proteomes" id="UP000288669">
    <property type="component" value="Unassembled WGS sequence"/>
</dbReference>
<dbReference type="Pfam" id="PF01541">
    <property type="entry name" value="GIY-YIG"/>
    <property type="match status" value="1"/>
</dbReference>
<evidence type="ECO:0000256" key="1">
    <source>
        <dbReference type="ARBA" id="ARBA00007435"/>
    </source>
</evidence>
<keyword evidence="3" id="KW-0540">Nuclease</keyword>
<dbReference type="InterPro" id="IPR035901">
    <property type="entry name" value="GIY-YIG_endonuc_sf"/>
</dbReference>
<dbReference type="InterPro" id="IPR050190">
    <property type="entry name" value="UPF0213_domain"/>
</dbReference>
<keyword evidence="4" id="KW-1185">Reference proteome</keyword>
<dbReference type="SUPFAM" id="SSF82771">
    <property type="entry name" value="GIY-YIG endonuclease"/>
    <property type="match status" value="1"/>
</dbReference>
<dbReference type="OrthoDB" id="9807770at2"/>
<sequence>MITLISTYQRLGGCFTVDKQFYFYVLNCADQTFYAGYTTDLSRRLSEHNQGTGAKYTRLDKRRPARMIHAEVFSSKSAAMKAEYAFKQLSRVQKESYLSTHKSCIT</sequence>
<dbReference type="InterPro" id="IPR000305">
    <property type="entry name" value="GIY-YIG_endonuc"/>
</dbReference>
<dbReference type="GO" id="GO:0004519">
    <property type="term" value="F:endonuclease activity"/>
    <property type="evidence" value="ECO:0007669"/>
    <property type="project" value="UniProtKB-KW"/>
</dbReference>
<dbReference type="PANTHER" id="PTHR34477">
    <property type="entry name" value="UPF0213 PROTEIN YHBQ"/>
    <property type="match status" value="1"/>
</dbReference>
<name>A0A430AH30_9ENTE</name>
<gene>
    <name evidence="3" type="ORF">CBF30_08235</name>
</gene>
<feature type="domain" description="GIY-YIG" evidence="2">
    <location>
        <begin position="19"/>
        <end position="96"/>
    </location>
</feature>
<accession>A0A430AH30</accession>
<protein>
    <submittedName>
        <fullName evidence="3">Endonuclease</fullName>
    </submittedName>
</protein>
<organism evidence="3 4">
    <name type="scientific">Vagococcus entomophilus</name>
    <dbReference type="NCBI Taxonomy" id="1160095"/>
    <lineage>
        <taxon>Bacteria</taxon>
        <taxon>Bacillati</taxon>
        <taxon>Bacillota</taxon>
        <taxon>Bacilli</taxon>
        <taxon>Lactobacillales</taxon>
        <taxon>Enterococcaceae</taxon>
        <taxon>Vagococcus</taxon>
    </lineage>
</organism>
<dbReference type="CDD" id="cd10456">
    <property type="entry name" value="GIY-YIG_UPF0213"/>
    <property type="match status" value="1"/>
</dbReference>
<keyword evidence="3" id="KW-0255">Endonuclease</keyword>
<dbReference type="EMBL" id="NGJZ01000002">
    <property type="protein sequence ID" value="RSU07232.1"/>
    <property type="molecule type" value="Genomic_DNA"/>
</dbReference>
<comment type="caution">
    <text evidence="3">The sequence shown here is derived from an EMBL/GenBank/DDBJ whole genome shotgun (WGS) entry which is preliminary data.</text>
</comment>
<comment type="similarity">
    <text evidence="1">Belongs to the UPF0213 family.</text>
</comment>
<evidence type="ECO:0000313" key="3">
    <source>
        <dbReference type="EMBL" id="RSU07232.1"/>
    </source>
</evidence>
<proteinExistence type="inferred from homology"/>
<evidence type="ECO:0000259" key="2">
    <source>
        <dbReference type="PROSITE" id="PS50164"/>
    </source>
</evidence>
<evidence type="ECO:0000313" key="4">
    <source>
        <dbReference type="Proteomes" id="UP000288669"/>
    </source>
</evidence>
<keyword evidence="3" id="KW-0378">Hydrolase</keyword>
<dbReference type="AlphaFoldDB" id="A0A430AH30"/>
<dbReference type="PANTHER" id="PTHR34477:SF1">
    <property type="entry name" value="UPF0213 PROTEIN YHBQ"/>
    <property type="match status" value="1"/>
</dbReference>